<feature type="signal peptide" evidence="11">
    <location>
        <begin position="1"/>
        <end position="26"/>
    </location>
</feature>
<evidence type="ECO:0000256" key="10">
    <source>
        <dbReference type="PROSITE-ProRule" id="PRU10144"/>
    </source>
</evidence>
<dbReference type="EMBL" id="JARYGX010000018">
    <property type="protein sequence ID" value="MDH7453155.1"/>
    <property type="molecule type" value="Genomic_DNA"/>
</dbReference>
<evidence type="ECO:0000256" key="7">
    <source>
        <dbReference type="ARBA" id="ARBA00023136"/>
    </source>
</evidence>
<evidence type="ECO:0000256" key="6">
    <source>
        <dbReference type="ARBA" id="ARBA00023077"/>
    </source>
</evidence>
<dbReference type="InterPro" id="IPR010917">
    <property type="entry name" value="TonB_rcpt_CS"/>
</dbReference>
<keyword evidence="3 9" id="KW-1134">Transmembrane beta strand</keyword>
<dbReference type="InterPro" id="IPR036942">
    <property type="entry name" value="Beta-barrel_TonB_sf"/>
</dbReference>
<evidence type="ECO:0000256" key="8">
    <source>
        <dbReference type="ARBA" id="ARBA00023237"/>
    </source>
</evidence>
<dbReference type="RefSeq" id="WP_280942367.1">
    <property type="nucleotide sequence ID" value="NZ_JARYGX010000018.1"/>
</dbReference>
<keyword evidence="14" id="KW-1185">Reference proteome</keyword>
<accession>A0ABT6MRW8</accession>
<keyword evidence="8 9" id="KW-0998">Cell outer membrane</keyword>
<feature type="chain" id="PRO_5046115529" evidence="11">
    <location>
        <begin position="27"/>
        <end position="918"/>
    </location>
</feature>
<dbReference type="InterPro" id="IPR012910">
    <property type="entry name" value="Plug_dom"/>
</dbReference>
<evidence type="ECO:0000259" key="12">
    <source>
        <dbReference type="Pfam" id="PF07715"/>
    </source>
</evidence>
<dbReference type="Proteomes" id="UP001160550">
    <property type="component" value="Unassembled WGS sequence"/>
</dbReference>
<comment type="similarity">
    <text evidence="9">Belongs to the TonB-dependent receptor family.</text>
</comment>
<keyword evidence="2 9" id="KW-0813">Transport</keyword>
<dbReference type="NCBIfam" id="TIGR01782">
    <property type="entry name" value="TonB-Xanth-Caul"/>
    <property type="match status" value="1"/>
</dbReference>
<evidence type="ECO:0000256" key="11">
    <source>
        <dbReference type="SAM" id="SignalP"/>
    </source>
</evidence>
<feature type="short sequence motif" description="TonB C-terminal box" evidence="10">
    <location>
        <begin position="901"/>
        <end position="918"/>
    </location>
</feature>
<evidence type="ECO:0000256" key="3">
    <source>
        <dbReference type="ARBA" id="ARBA00022452"/>
    </source>
</evidence>
<feature type="domain" description="TonB-dependent receptor plug" evidence="12">
    <location>
        <begin position="62"/>
        <end position="163"/>
    </location>
</feature>
<dbReference type="PROSITE" id="PS01156">
    <property type="entry name" value="TONB_DEPENDENT_REC_2"/>
    <property type="match status" value="1"/>
</dbReference>
<protein>
    <submittedName>
        <fullName evidence="13">TonB-dependent receptor</fullName>
    </submittedName>
</protein>
<dbReference type="InterPro" id="IPR037066">
    <property type="entry name" value="Plug_dom_sf"/>
</dbReference>
<organism evidence="13 14">
    <name type="scientific">Luteimonas composti</name>
    <dbReference type="NCBI Taxonomy" id="398257"/>
    <lineage>
        <taxon>Bacteria</taxon>
        <taxon>Pseudomonadati</taxon>
        <taxon>Pseudomonadota</taxon>
        <taxon>Gammaproteobacteria</taxon>
        <taxon>Lysobacterales</taxon>
        <taxon>Lysobacteraceae</taxon>
        <taxon>Luteimonas</taxon>
    </lineage>
</organism>
<dbReference type="PROSITE" id="PS52016">
    <property type="entry name" value="TONB_DEPENDENT_REC_3"/>
    <property type="match status" value="1"/>
</dbReference>
<evidence type="ECO:0000256" key="4">
    <source>
        <dbReference type="ARBA" id="ARBA00022692"/>
    </source>
</evidence>
<dbReference type="Gene3D" id="2.40.170.20">
    <property type="entry name" value="TonB-dependent receptor, beta-barrel domain"/>
    <property type="match status" value="1"/>
</dbReference>
<evidence type="ECO:0000313" key="13">
    <source>
        <dbReference type="EMBL" id="MDH7453155.1"/>
    </source>
</evidence>
<comment type="caution">
    <text evidence="13">The sequence shown here is derived from an EMBL/GenBank/DDBJ whole genome shotgun (WGS) entry which is preliminary data.</text>
</comment>
<dbReference type="PANTHER" id="PTHR40980:SF3">
    <property type="entry name" value="TONB-DEPENDENT RECEPTOR-LIKE BETA-BARREL DOMAIN-CONTAINING PROTEIN"/>
    <property type="match status" value="1"/>
</dbReference>
<dbReference type="InterPro" id="IPR010104">
    <property type="entry name" value="TonB_rcpt_bac"/>
</dbReference>
<evidence type="ECO:0000256" key="2">
    <source>
        <dbReference type="ARBA" id="ARBA00022448"/>
    </source>
</evidence>
<dbReference type="Pfam" id="PF07715">
    <property type="entry name" value="Plug"/>
    <property type="match status" value="1"/>
</dbReference>
<evidence type="ECO:0000256" key="5">
    <source>
        <dbReference type="ARBA" id="ARBA00022729"/>
    </source>
</evidence>
<reference evidence="13" key="2">
    <citation type="submission" date="2023-04" db="EMBL/GenBank/DDBJ databases">
        <authorList>
            <person name="Sun J.-Q."/>
        </authorList>
    </citation>
    <scope>NUCLEOTIDE SEQUENCE</scope>
    <source>
        <strain evidence="13">CC-YY355</strain>
    </source>
</reference>
<dbReference type="CDD" id="cd01347">
    <property type="entry name" value="ligand_gated_channel"/>
    <property type="match status" value="1"/>
</dbReference>
<dbReference type="Gene3D" id="2.170.130.10">
    <property type="entry name" value="TonB-dependent receptor, plug domain"/>
    <property type="match status" value="1"/>
</dbReference>
<keyword evidence="6" id="KW-0798">TonB box</keyword>
<proteinExistence type="inferred from homology"/>
<keyword evidence="5 11" id="KW-0732">Signal</keyword>
<evidence type="ECO:0000256" key="9">
    <source>
        <dbReference type="PROSITE-ProRule" id="PRU01360"/>
    </source>
</evidence>
<reference evidence="13" key="1">
    <citation type="journal article" date="2007" name="Int. J. Syst. Evol. Microbiol.">
        <title>Luteimonas composti sp. nov., a moderately thermophilic bacterium isolated from food waste.</title>
        <authorList>
            <person name="Young C.C."/>
            <person name="Kampfer P."/>
            <person name="Chen W.M."/>
            <person name="Yen W.S."/>
            <person name="Arun A.B."/>
            <person name="Lai W.A."/>
            <person name="Shen F.T."/>
            <person name="Rekha P.D."/>
            <person name="Lin K.Y."/>
            <person name="Chou J.H."/>
        </authorList>
    </citation>
    <scope>NUCLEOTIDE SEQUENCE</scope>
    <source>
        <strain evidence="13">CC-YY355</strain>
    </source>
</reference>
<keyword evidence="13" id="KW-0675">Receptor</keyword>
<comment type="subcellular location">
    <subcellularLocation>
        <location evidence="1 9">Cell outer membrane</location>
        <topology evidence="1 9">Multi-pass membrane protein</topology>
    </subcellularLocation>
</comment>
<evidence type="ECO:0000313" key="14">
    <source>
        <dbReference type="Proteomes" id="UP001160550"/>
    </source>
</evidence>
<dbReference type="InterPro" id="IPR039426">
    <property type="entry name" value="TonB-dep_rcpt-like"/>
</dbReference>
<dbReference type="PANTHER" id="PTHR40980">
    <property type="entry name" value="PLUG DOMAIN-CONTAINING PROTEIN"/>
    <property type="match status" value="1"/>
</dbReference>
<evidence type="ECO:0000256" key="1">
    <source>
        <dbReference type="ARBA" id="ARBA00004571"/>
    </source>
</evidence>
<gene>
    <name evidence="13" type="ORF">QF205_08740</name>
</gene>
<dbReference type="SUPFAM" id="SSF56935">
    <property type="entry name" value="Porins"/>
    <property type="match status" value="1"/>
</dbReference>
<name>A0ABT6MRW8_9GAMM</name>
<keyword evidence="4 9" id="KW-0812">Transmembrane</keyword>
<sequence length="918" mass="99807">MLKPERTLLSVALAAAIALTATHAHAQTAATQDPQEANEMMELDTVVVTGIRRGIEDAISTKREATSIVEAISAEDIGKLPDVSIGESISRLPGVSAQRVAGRAQVISVRGLSPDFSTTLLNGREMVSTGDNRSVEFDQYPSELVSGVTIYKTPDAGLIGQGLSGTLDMQTARPLNFSDTVVAVSGRYQESSLGSAANIGDDGGRFNASYIDQFADGTIGLSIGWSHSNTPIHENQVGLYEPWQAVGDNWRPGIPAGTYYSDGIKALRRTGELERDGVMATLQYRPSNAWTSTLDLFYSKAEQVDTANQFEVHIGDFNGGFDRLDVTDPRFNDNGTFTGGTANNVYPLVRGMYNSREDKIEAAGWNNDFSVGSARIVADVSWSRTTRDELSLENNLQLMPQPQLDSVELDLRNDGFSQLTPGRDYSNPDTLFLTGTIYGSGYGKTPRVEDELTAFKLAASLPFDGFISDLDLGLNYADRSKSKRQPEGNINLGAQGDTTIAGDLQYGLVDLGFAGVGYIPSWNVPGAVARYMTFNPVEDLDYLIPKAWTVDEQISTAFAKANLDTTWGSVGVRGNFGVQIQHADQSSSANYWDGSQPVGSQVIPITKGKTYTDILPSLNLAFLFENESTLRVALARQVARPRVDQMRASMEFGVDTATGIPGAGGGNPELDPWRANAFDISYEKYFGNRAYVAAAYFYKDLRSYIYTQTRDGYDFTDQVASWLEANGDTLPPGTVIQNTGRYSAPFNGSGGKLQGLELSASLPLDLVFGDAMRGFGVIASASFNDSDITILAPENQSSVGSDPITLPGLSDRVYNLTAYFERNGFEARVSQRRRSDFIGEIGNFSGERTLRYVVGESITDAQVSYSFGTESALAGMTLLLQASNLTDESYRTYSGTEDRPLERIEWGRTYLLGVNYRF</sequence>
<keyword evidence="7 9" id="KW-0472">Membrane</keyword>